<dbReference type="Pfam" id="PF07727">
    <property type="entry name" value="RVT_2"/>
    <property type="match status" value="1"/>
</dbReference>
<proteinExistence type="predicted"/>
<dbReference type="PANTHER" id="PTHR11439">
    <property type="entry name" value="GAG-POL-RELATED RETROTRANSPOSON"/>
    <property type="match status" value="1"/>
</dbReference>
<evidence type="ECO:0000259" key="1">
    <source>
        <dbReference type="Pfam" id="PF07727"/>
    </source>
</evidence>
<name>A0A1X7TEE7_AMPQE</name>
<dbReference type="InterPro" id="IPR043502">
    <property type="entry name" value="DNA/RNA_pol_sf"/>
</dbReference>
<dbReference type="STRING" id="400682.A0A1X7TEE7"/>
<protein>
    <recommendedName>
        <fullName evidence="1">Reverse transcriptase Ty1/copia-type domain-containing protein</fullName>
    </recommendedName>
</protein>
<organism evidence="2">
    <name type="scientific">Amphimedon queenslandica</name>
    <name type="common">Sponge</name>
    <dbReference type="NCBI Taxonomy" id="400682"/>
    <lineage>
        <taxon>Eukaryota</taxon>
        <taxon>Metazoa</taxon>
        <taxon>Porifera</taxon>
        <taxon>Demospongiae</taxon>
        <taxon>Heteroscleromorpha</taxon>
        <taxon>Haplosclerida</taxon>
        <taxon>Niphatidae</taxon>
        <taxon>Amphimedon</taxon>
    </lineage>
</organism>
<dbReference type="SUPFAM" id="SSF56672">
    <property type="entry name" value="DNA/RNA polymerases"/>
    <property type="match status" value="1"/>
</dbReference>
<evidence type="ECO:0000313" key="2">
    <source>
        <dbReference type="EnsemblMetazoa" id="Aqu2.1.13009_001"/>
    </source>
</evidence>
<dbReference type="eggNOG" id="KOG0017">
    <property type="taxonomic scope" value="Eukaryota"/>
</dbReference>
<sequence>MKSIKFTQSTADLCIFIKTGGVNELVIVAVYVDDLIIVTKTPQNMADVLTQRFNMKNLGKLHHCLGMNPSPAPKYKKSDDGKLIGYSNADWAGDYDNYHSTSGIIFTLSNGAVSWYSKKQPVVALSTAEAEYNSPSTATQETIWLRRLLKDLNCCTTKDPTTIREDNQGAIATAKNPVHHSQTKHINMKYHYIREATQDKVI</sequence>
<reference evidence="2" key="1">
    <citation type="submission" date="2017-05" db="UniProtKB">
        <authorList>
            <consortium name="EnsemblMetazoa"/>
        </authorList>
    </citation>
    <scope>IDENTIFICATION</scope>
</reference>
<dbReference type="InParanoid" id="A0A1X7TEE7"/>
<feature type="domain" description="Reverse transcriptase Ty1/copia-type" evidence="1">
    <location>
        <begin position="2"/>
        <end position="68"/>
    </location>
</feature>
<dbReference type="InterPro" id="IPR013103">
    <property type="entry name" value="RVT_2"/>
</dbReference>
<dbReference type="EnsemblMetazoa" id="Aqu2.1.13009_001">
    <property type="protein sequence ID" value="Aqu2.1.13009_001"/>
    <property type="gene ID" value="Aqu2.1.13009"/>
</dbReference>
<dbReference type="PANTHER" id="PTHR11439:SF483">
    <property type="entry name" value="PEPTIDE SYNTHASE GLIP-LIKE, PUTATIVE (AFU_ORTHOLOGUE AFUA_3G12920)-RELATED"/>
    <property type="match status" value="1"/>
</dbReference>
<dbReference type="AlphaFoldDB" id="A0A1X7TEE7"/>
<accession>A0A1X7TEE7</accession>
<dbReference type="CDD" id="cd09272">
    <property type="entry name" value="RNase_HI_RT_Ty1"/>
    <property type="match status" value="1"/>
</dbReference>